<dbReference type="Gene3D" id="3.30.460.10">
    <property type="entry name" value="Beta Polymerase, domain 2"/>
    <property type="match status" value="1"/>
</dbReference>
<dbReference type="InterPro" id="IPR043519">
    <property type="entry name" value="NT_sf"/>
</dbReference>
<accession>A0A9D5CI59</accession>
<dbReference type="SUPFAM" id="SSF81631">
    <property type="entry name" value="PAP/OAS1 substrate-binding domain"/>
    <property type="match status" value="1"/>
</dbReference>
<keyword evidence="5" id="KW-1185">Reference proteome</keyword>
<gene>
    <name evidence="4" type="ORF">J5N97_015763</name>
</gene>
<feature type="compositionally biased region" description="Basic and acidic residues" evidence="1">
    <location>
        <begin position="978"/>
        <end position="997"/>
    </location>
</feature>
<feature type="region of interest" description="Disordered" evidence="1">
    <location>
        <begin position="684"/>
        <end position="713"/>
    </location>
</feature>
<reference evidence="4" key="2">
    <citation type="journal article" date="2022" name="Hortic Res">
        <title>The genome of Dioscorea zingiberensis sheds light on the biosynthesis, origin and evolution of the medicinally important diosgenin saponins.</title>
        <authorList>
            <person name="Li Y."/>
            <person name="Tan C."/>
            <person name="Li Z."/>
            <person name="Guo J."/>
            <person name="Li S."/>
            <person name="Chen X."/>
            <person name="Wang C."/>
            <person name="Dai X."/>
            <person name="Yang H."/>
            <person name="Song W."/>
            <person name="Hou L."/>
            <person name="Xu J."/>
            <person name="Tong Z."/>
            <person name="Xu A."/>
            <person name="Yuan X."/>
            <person name="Wang W."/>
            <person name="Yang Q."/>
            <person name="Chen L."/>
            <person name="Sun Z."/>
            <person name="Wang K."/>
            <person name="Pan B."/>
            <person name="Chen J."/>
            <person name="Bao Y."/>
            <person name="Liu F."/>
            <person name="Qi X."/>
            <person name="Gang D.R."/>
            <person name="Wen J."/>
            <person name="Li J."/>
        </authorList>
    </citation>
    <scope>NUCLEOTIDE SEQUENCE</scope>
    <source>
        <strain evidence="4">Dzin_1.0</strain>
    </source>
</reference>
<organism evidence="4 5">
    <name type="scientific">Dioscorea zingiberensis</name>
    <dbReference type="NCBI Taxonomy" id="325984"/>
    <lineage>
        <taxon>Eukaryota</taxon>
        <taxon>Viridiplantae</taxon>
        <taxon>Streptophyta</taxon>
        <taxon>Embryophyta</taxon>
        <taxon>Tracheophyta</taxon>
        <taxon>Spermatophyta</taxon>
        <taxon>Magnoliopsida</taxon>
        <taxon>Liliopsida</taxon>
        <taxon>Dioscoreales</taxon>
        <taxon>Dioscoreaceae</taxon>
        <taxon>Dioscorea</taxon>
    </lineage>
</organism>
<evidence type="ECO:0000259" key="3">
    <source>
        <dbReference type="Pfam" id="PF26180"/>
    </source>
</evidence>
<dbReference type="CDD" id="cd05402">
    <property type="entry name" value="NT_PAP_TUTase"/>
    <property type="match status" value="1"/>
</dbReference>
<feature type="compositionally biased region" description="Basic and acidic residues" evidence="1">
    <location>
        <begin position="1009"/>
        <end position="1033"/>
    </location>
</feature>
<feature type="region of interest" description="Disordered" evidence="1">
    <location>
        <begin position="1107"/>
        <end position="1190"/>
    </location>
</feature>
<feature type="domain" description="PAP/OAS1 substrate-binding-related" evidence="3">
    <location>
        <begin position="176"/>
        <end position="333"/>
    </location>
</feature>
<dbReference type="AlphaFoldDB" id="A0A9D5CI59"/>
<feature type="compositionally biased region" description="Polar residues" evidence="1">
    <location>
        <begin position="364"/>
        <end position="375"/>
    </location>
</feature>
<dbReference type="InterPro" id="IPR054708">
    <property type="entry name" value="MTPAP-like_central"/>
</dbReference>
<feature type="compositionally biased region" description="Low complexity" evidence="1">
    <location>
        <begin position="624"/>
        <end position="650"/>
    </location>
</feature>
<dbReference type="InterPro" id="IPR058920">
    <property type="entry name" value="PAP-OAS1-bd-rel"/>
</dbReference>
<feature type="region of interest" description="Disordered" evidence="1">
    <location>
        <begin position="790"/>
        <end position="825"/>
    </location>
</feature>
<feature type="region of interest" description="Disordered" evidence="1">
    <location>
        <begin position="321"/>
        <end position="375"/>
    </location>
</feature>
<sequence>MGDHEGWAQPNGLLLNGLLSNGDASVTRVFDAERWAMAEESTAELLKCIQPNQPSEERRNAVANYVQRLIMKCFSCQVFTFGSVPLKTYLPDGDIDLTAFSKNESLKDTWALEVRDMLQNEEKSDNAEFRVKEVQYIQAEVKIVKCLVENIVVDISFNQVGGLCTLCFLEEIDHLINQNHLFKRSIILIKAWCYYESRILGAHHGLISTYALETLVLYIFHVFNNSFSGPLEVLYRFLEFFSNFDWENFCVSLWGPVPISSLPVISAQPPRKDGGELLLSQPFLNACSTIYTVMQPGQEIQSPSFVSKHFNVIDPLRTNNNLGRSVSKGNGQSMPAKSHPASRMKSFNSEISDDHSSVSVFDDPTSTRQSSFHQSSENVADINSVSSAFIHDTGFTSTWEEVDPVAENLETQQEIHHEDQDLAHAISLGVHNFDGQVQLPIHLASSHLHLQLSPVLSSIGYAHRNMIRMVPSNIPLVEPSWGSSMWFPQAHVSSILSNSVHAAGQILNTNYVNESDNLGFGMSQENLDVHEHDTSSPREFDLYDRGFHAFHDDDDNHPSISDSFNFASALRTSNSGAPSMLGQKKFSGENRSFETEDYTDGMGYQTSRVNAMYSSEKDTNMRPSQMSQTGSSSSKSASDSSRDGSFGRVSKSGKDKWGNNPASSTGMASLHGKAMSGWQYNSSYPVSAEEDDDHRDRFPSSVMGNDVNETSESTFVTSHARTYQLSEYGYAQVKGSDQMIPIGPVLIGGPHCGAENHAMVPLTFFPTGPPVPFLTMFPVYNFQPATGISDGSTSQFGRDEIEDDGHVDPSDQTFDSPGSAYSSEAHLPSTASLNMTSAGPSEVHKSDILNSDFASHWQNLQYGRSCQNSHTNGQLIYPSPVMVPPVYLQDHFPLEAPGRPLSTNANLFAQLVRYGPRLVPITPLQQGPARPSAALRQFADGPPRFRGGTGPYLPNPKVSFRDRRPPTTRNHRSNTNSERSDLADREGNWIAAKERAAARNHGLQQAERQSPRFDRFSSSENHSEQPWDTHRQEPVASSEAQSISFQSINTMQSLGNASFGVNQFPAVKPNGAGPTTSVPSVVMPYPYGQDCTYGSSAESLEFGSLGPVQLPSLTERPQPNNSNSTREVLDRRHTTYRGGTGSPRSSPNNPASPLVQRSTVGRKHEVKDGVFPPLSFRNRGGGGDGNIYKV</sequence>
<evidence type="ECO:0000259" key="2">
    <source>
        <dbReference type="Pfam" id="PF22600"/>
    </source>
</evidence>
<dbReference type="PANTHER" id="PTHR45979:SF30">
    <property type="entry name" value="NUCLEOTIDYLTRANSFERASE"/>
    <property type="match status" value="1"/>
</dbReference>
<comment type="caution">
    <text evidence="4">The sequence shown here is derived from an EMBL/GenBank/DDBJ whole genome shotgun (WGS) entry which is preliminary data.</text>
</comment>
<dbReference type="Gene3D" id="1.10.1410.10">
    <property type="match status" value="1"/>
</dbReference>
<evidence type="ECO:0000313" key="4">
    <source>
        <dbReference type="EMBL" id="KAJ0973798.1"/>
    </source>
</evidence>
<feature type="compositionally biased region" description="Low complexity" evidence="1">
    <location>
        <begin position="1142"/>
        <end position="1153"/>
    </location>
</feature>
<feature type="compositionally biased region" description="Gly residues" evidence="1">
    <location>
        <begin position="1179"/>
        <end position="1190"/>
    </location>
</feature>
<reference evidence="4" key="1">
    <citation type="submission" date="2021-03" db="EMBL/GenBank/DDBJ databases">
        <authorList>
            <person name="Li Z."/>
            <person name="Yang C."/>
        </authorList>
    </citation>
    <scope>NUCLEOTIDE SEQUENCE</scope>
    <source>
        <strain evidence="4">Dzin_1.0</strain>
        <tissue evidence="4">Leaf</tissue>
    </source>
</reference>
<dbReference type="Pfam" id="PF26180">
    <property type="entry name" value="PAP-OAS1"/>
    <property type="match status" value="1"/>
</dbReference>
<feature type="region of interest" description="Disordered" evidence="1">
    <location>
        <begin position="614"/>
        <end position="668"/>
    </location>
</feature>
<proteinExistence type="predicted"/>
<dbReference type="FunFam" id="3.30.460.10:FF:000046">
    <property type="entry name" value="PAP/OAS1 substrate-binding domain superfamily"/>
    <property type="match status" value="1"/>
</dbReference>
<feature type="compositionally biased region" description="Polar residues" evidence="1">
    <location>
        <begin position="321"/>
        <end position="335"/>
    </location>
</feature>
<feature type="compositionally biased region" description="Polar residues" evidence="1">
    <location>
        <begin position="810"/>
        <end position="822"/>
    </location>
</feature>
<dbReference type="InterPro" id="IPR058921">
    <property type="entry name" value="PAP/OAS1-rel"/>
</dbReference>
<protein>
    <recommendedName>
        <fullName evidence="6">Polymerase nucleotidyl transferase domain-containing protein</fullName>
    </recommendedName>
</protein>
<feature type="compositionally biased region" description="Polar residues" evidence="1">
    <location>
        <begin position="1111"/>
        <end position="1126"/>
    </location>
</feature>
<dbReference type="PANTHER" id="PTHR45979">
    <property type="entry name" value="PAP/OAS1 SUBSTRATE-BINDING DOMAIN SUPERFAMILY"/>
    <property type="match status" value="1"/>
</dbReference>
<feature type="domain" description="Poly(A) RNA polymerase mitochondrial-like central palm" evidence="2">
    <location>
        <begin position="42"/>
        <end position="163"/>
    </location>
</feature>
<dbReference type="Proteomes" id="UP001085076">
    <property type="component" value="Miscellaneous, Linkage group lg04"/>
</dbReference>
<dbReference type="EMBL" id="JAGGNH010000004">
    <property type="protein sequence ID" value="KAJ0973798.1"/>
    <property type="molecule type" value="Genomic_DNA"/>
</dbReference>
<evidence type="ECO:0000256" key="1">
    <source>
        <dbReference type="SAM" id="MobiDB-lite"/>
    </source>
</evidence>
<evidence type="ECO:0000313" key="5">
    <source>
        <dbReference type="Proteomes" id="UP001085076"/>
    </source>
</evidence>
<dbReference type="Pfam" id="PF22600">
    <property type="entry name" value="MTPAP-like_central"/>
    <property type="match status" value="1"/>
</dbReference>
<evidence type="ECO:0008006" key="6">
    <source>
        <dbReference type="Google" id="ProtNLM"/>
    </source>
</evidence>
<feature type="region of interest" description="Disordered" evidence="1">
    <location>
        <begin position="925"/>
        <end position="1042"/>
    </location>
</feature>
<dbReference type="OrthoDB" id="273917at2759"/>
<name>A0A9D5CI59_9LILI</name>
<dbReference type="SUPFAM" id="SSF81301">
    <property type="entry name" value="Nucleotidyltransferase"/>
    <property type="match status" value="1"/>
</dbReference>